<gene>
    <name evidence="1" type="ORF">BFS30_10125</name>
</gene>
<dbReference type="PROSITE" id="PS51257">
    <property type="entry name" value="PROKAR_LIPOPROTEIN"/>
    <property type="match status" value="1"/>
</dbReference>
<keyword evidence="2" id="KW-1185">Reference proteome</keyword>
<sequence>MKKLILILLMGSALLSCKKKTTDSECGDRICTEEFRSFVITFLNNKAVGTEVKDLSVINQRTGERVYANSSMTTNLTKGSYLIVDDGNTKSLSEEGDDLKITGTSVETNQTKSATIKVKGGKCACHIDKISGPLQITFD</sequence>
<dbReference type="KEGG" id="psty:BFS30_10125"/>
<dbReference type="EMBL" id="CP017141">
    <property type="protein sequence ID" value="AOM77493.1"/>
    <property type="molecule type" value="Genomic_DNA"/>
</dbReference>
<reference evidence="1 2" key="1">
    <citation type="submission" date="2016-08" db="EMBL/GenBank/DDBJ databases">
        <authorList>
            <person name="Seilhamer J.J."/>
        </authorList>
    </citation>
    <scope>NUCLEOTIDE SEQUENCE [LARGE SCALE GENOMIC DNA]</scope>
    <source>
        <strain evidence="1 2">DX4</strain>
    </source>
</reference>
<dbReference type="OrthoDB" id="798998at2"/>
<organism evidence="1 2">
    <name type="scientific">Pedobacter steynii</name>
    <dbReference type="NCBI Taxonomy" id="430522"/>
    <lineage>
        <taxon>Bacteria</taxon>
        <taxon>Pseudomonadati</taxon>
        <taxon>Bacteroidota</taxon>
        <taxon>Sphingobacteriia</taxon>
        <taxon>Sphingobacteriales</taxon>
        <taxon>Sphingobacteriaceae</taxon>
        <taxon>Pedobacter</taxon>
    </lineage>
</organism>
<accession>A0A1D7QFQ5</accession>
<dbReference type="RefSeq" id="WP_069379183.1">
    <property type="nucleotide sequence ID" value="NZ_CP017141.1"/>
</dbReference>
<name>A0A1D7QFQ5_9SPHI</name>
<proteinExistence type="predicted"/>
<dbReference type="AlphaFoldDB" id="A0A1D7QFQ5"/>
<evidence type="ECO:0000313" key="1">
    <source>
        <dbReference type="EMBL" id="AOM77493.1"/>
    </source>
</evidence>
<protein>
    <submittedName>
        <fullName evidence="1">Uncharacterized protein</fullName>
    </submittedName>
</protein>
<evidence type="ECO:0000313" key="2">
    <source>
        <dbReference type="Proteomes" id="UP000094313"/>
    </source>
</evidence>
<dbReference type="Proteomes" id="UP000094313">
    <property type="component" value="Chromosome"/>
</dbReference>